<dbReference type="InterPro" id="IPR036047">
    <property type="entry name" value="F-box-like_dom_sf"/>
</dbReference>
<dbReference type="SUPFAM" id="SSF81383">
    <property type="entry name" value="F-box domain"/>
    <property type="match status" value="1"/>
</dbReference>
<dbReference type="Proteomes" id="UP000077266">
    <property type="component" value="Unassembled WGS sequence"/>
</dbReference>
<dbReference type="InParanoid" id="A0A165KQN3"/>
<dbReference type="InterPro" id="IPR001810">
    <property type="entry name" value="F-box_dom"/>
</dbReference>
<dbReference type="Pfam" id="PF12937">
    <property type="entry name" value="F-box-like"/>
    <property type="match status" value="1"/>
</dbReference>
<dbReference type="PROSITE" id="PS50181">
    <property type="entry name" value="FBOX"/>
    <property type="match status" value="1"/>
</dbReference>
<keyword evidence="3" id="KW-1185">Reference proteome</keyword>
<dbReference type="CDD" id="cd09917">
    <property type="entry name" value="F-box_SF"/>
    <property type="match status" value="1"/>
</dbReference>
<protein>
    <recommendedName>
        <fullName evidence="1">F-box domain-containing protein</fullName>
    </recommendedName>
</protein>
<name>A0A165KQN3_EXIGL</name>
<dbReference type="AlphaFoldDB" id="A0A165KQN3"/>
<dbReference type="SUPFAM" id="SSF52047">
    <property type="entry name" value="RNI-like"/>
    <property type="match status" value="1"/>
</dbReference>
<proteinExistence type="predicted"/>
<evidence type="ECO:0000259" key="1">
    <source>
        <dbReference type="PROSITE" id="PS50181"/>
    </source>
</evidence>
<accession>A0A165KQN3</accession>
<dbReference type="Gene3D" id="3.80.10.10">
    <property type="entry name" value="Ribonuclease Inhibitor"/>
    <property type="match status" value="1"/>
</dbReference>
<dbReference type="InterPro" id="IPR032675">
    <property type="entry name" value="LRR_dom_sf"/>
</dbReference>
<reference evidence="2 3" key="1">
    <citation type="journal article" date="2016" name="Mol. Biol. Evol.">
        <title>Comparative Genomics of Early-Diverging Mushroom-Forming Fungi Provides Insights into the Origins of Lignocellulose Decay Capabilities.</title>
        <authorList>
            <person name="Nagy L.G."/>
            <person name="Riley R."/>
            <person name="Tritt A."/>
            <person name="Adam C."/>
            <person name="Daum C."/>
            <person name="Floudas D."/>
            <person name="Sun H."/>
            <person name="Yadav J.S."/>
            <person name="Pangilinan J."/>
            <person name="Larsson K.H."/>
            <person name="Matsuura K."/>
            <person name="Barry K."/>
            <person name="Labutti K."/>
            <person name="Kuo R."/>
            <person name="Ohm R.A."/>
            <person name="Bhattacharya S.S."/>
            <person name="Shirouzu T."/>
            <person name="Yoshinaga Y."/>
            <person name="Martin F.M."/>
            <person name="Grigoriev I.V."/>
            <person name="Hibbett D.S."/>
        </authorList>
    </citation>
    <scope>NUCLEOTIDE SEQUENCE [LARGE SCALE GENOMIC DNA]</scope>
    <source>
        <strain evidence="2 3">HHB12029</strain>
    </source>
</reference>
<evidence type="ECO:0000313" key="3">
    <source>
        <dbReference type="Proteomes" id="UP000077266"/>
    </source>
</evidence>
<gene>
    <name evidence="2" type="ORF">EXIGLDRAFT_833416</name>
</gene>
<sequence length="557" mass="61979">MSVPDDLLPDYLHDGLTQLVRRAFSEARKVTVDGGGKVFSADHCLRLDLAVRACVENALLEERRGQNSERMRQLGLPNEIWLKVWEFLPMDSVLVVSHVCHLWRSLALGSPPLWTTLDFFSDEHAEDCGCSEHRALDRYDFSCRFCSRYVTIGQNNSELMRNLLPRSLHHGISLNLHIAGAPDPVTYLLADIIGPHAQRIVHWHFRGQGYFDPTPLLRSVDALPALRCLSLPVTGLQLSRNISLPNLEEAKVDYSIYSSDYDVATGLLSFPSVKTLHFRLGPTSIYSNALASTLSTMPNLQTLHLSNRPAVAPSLHELGDGRTLVSQIPQVRISDLGLANRSLIDIFYAPQHRSFIVEYESDYSAGFSAFAAHEEVHGFSIFADLGDHIELSITAHEVPLSRWDNESVELLKFAGSDSHGRHRCIQFPSQEPTPTLWIYIPLQSVTTLHVWAIFMMLFWPPELRLELPALHMLTISLPDGVTPDFALVAPPPRCPSLQTLRLVSDNDGRVKLPAEYLASFIGILHVAGGVLDELVLNRVIIDGDVSILAAVVRGGLP</sequence>
<feature type="domain" description="F-box" evidence="1">
    <location>
        <begin position="70"/>
        <end position="117"/>
    </location>
</feature>
<dbReference type="PANTHER" id="PTHR38926">
    <property type="entry name" value="F-BOX DOMAIN CONTAINING PROTEIN, EXPRESSED"/>
    <property type="match status" value="1"/>
</dbReference>
<evidence type="ECO:0000313" key="2">
    <source>
        <dbReference type="EMBL" id="KZV96704.1"/>
    </source>
</evidence>
<organism evidence="2 3">
    <name type="scientific">Exidia glandulosa HHB12029</name>
    <dbReference type="NCBI Taxonomy" id="1314781"/>
    <lineage>
        <taxon>Eukaryota</taxon>
        <taxon>Fungi</taxon>
        <taxon>Dikarya</taxon>
        <taxon>Basidiomycota</taxon>
        <taxon>Agaricomycotina</taxon>
        <taxon>Agaricomycetes</taxon>
        <taxon>Auriculariales</taxon>
        <taxon>Exidiaceae</taxon>
        <taxon>Exidia</taxon>
    </lineage>
</organism>
<dbReference type="EMBL" id="KV425939">
    <property type="protein sequence ID" value="KZV96704.1"/>
    <property type="molecule type" value="Genomic_DNA"/>
</dbReference>
<dbReference type="PANTHER" id="PTHR38926:SF5">
    <property type="entry name" value="F-BOX AND LEUCINE-RICH REPEAT PROTEIN 6"/>
    <property type="match status" value="1"/>
</dbReference>
<dbReference type="SMART" id="SM00256">
    <property type="entry name" value="FBOX"/>
    <property type="match status" value="1"/>
</dbReference>
<dbReference type="Gene3D" id="1.20.1280.50">
    <property type="match status" value="1"/>
</dbReference>
<dbReference type="OrthoDB" id="2269034at2759"/>